<evidence type="ECO:0000256" key="6">
    <source>
        <dbReference type="ARBA" id="ARBA00022741"/>
    </source>
</evidence>
<evidence type="ECO:0000256" key="2">
    <source>
        <dbReference type="ARBA" id="ARBA00004141"/>
    </source>
</evidence>
<dbReference type="PROSITE" id="PS50113">
    <property type="entry name" value="PAC"/>
    <property type="match status" value="2"/>
</dbReference>
<keyword evidence="5 12" id="KW-0812">Transmembrane</keyword>
<keyword evidence="17" id="KW-1185">Reference proteome</keyword>
<dbReference type="Pfam" id="PF13426">
    <property type="entry name" value="PAS_9"/>
    <property type="match status" value="1"/>
</dbReference>
<dbReference type="PROSITE" id="PS50112">
    <property type="entry name" value="PAS"/>
    <property type="match status" value="2"/>
</dbReference>
<feature type="domain" description="PAS" evidence="14">
    <location>
        <begin position="288"/>
        <end position="361"/>
    </location>
</feature>
<evidence type="ECO:0000256" key="1">
    <source>
        <dbReference type="ARBA" id="ARBA00000085"/>
    </source>
</evidence>
<dbReference type="InterPro" id="IPR000014">
    <property type="entry name" value="PAS"/>
</dbReference>
<dbReference type="CDD" id="cd00075">
    <property type="entry name" value="HATPase"/>
    <property type="match status" value="1"/>
</dbReference>
<dbReference type="InterPro" id="IPR003594">
    <property type="entry name" value="HATPase_dom"/>
</dbReference>
<feature type="transmembrane region" description="Helical" evidence="12">
    <location>
        <begin position="258"/>
        <end position="283"/>
    </location>
</feature>
<keyword evidence="8" id="KW-0067">ATP-binding</keyword>
<evidence type="ECO:0000259" key="13">
    <source>
        <dbReference type="PROSITE" id="PS50109"/>
    </source>
</evidence>
<evidence type="ECO:0000313" key="16">
    <source>
        <dbReference type="EMBL" id="BDQ38210.1"/>
    </source>
</evidence>
<feature type="domain" description="PAC" evidence="15">
    <location>
        <begin position="497"/>
        <end position="549"/>
    </location>
</feature>
<organism evidence="16 17">
    <name type="scientific">Pseudodesulfovibrio nedwellii</name>
    <dbReference type="NCBI Taxonomy" id="2973072"/>
    <lineage>
        <taxon>Bacteria</taxon>
        <taxon>Pseudomonadati</taxon>
        <taxon>Thermodesulfobacteriota</taxon>
        <taxon>Desulfovibrionia</taxon>
        <taxon>Desulfovibrionales</taxon>
        <taxon>Desulfovibrionaceae</taxon>
    </lineage>
</organism>
<dbReference type="Pfam" id="PF00989">
    <property type="entry name" value="PAS"/>
    <property type="match status" value="1"/>
</dbReference>
<dbReference type="InterPro" id="IPR003661">
    <property type="entry name" value="HisK_dim/P_dom"/>
</dbReference>
<evidence type="ECO:0000256" key="8">
    <source>
        <dbReference type="ARBA" id="ARBA00022840"/>
    </source>
</evidence>
<dbReference type="InterPro" id="IPR035965">
    <property type="entry name" value="PAS-like_dom_sf"/>
</dbReference>
<dbReference type="InterPro" id="IPR000700">
    <property type="entry name" value="PAS-assoc_C"/>
</dbReference>
<dbReference type="SUPFAM" id="SSF55785">
    <property type="entry name" value="PYP-like sensor domain (PAS domain)"/>
    <property type="match status" value="2"/>
</dbReference>
<dbReference type="CDD" id="cd00130">
    <property type="entry name" value="PAS"/>
    <property type="match status" value="2"/>
</dbReference>
<feature type="transmembrane region" description="Helical" evidence="12">
    <location>
        <begin position="6"/>
        <end position="27"/>
    </location>
</feature>
<evidence type="ECO:0000259" key="15">
    <source>
        <dbReference type="PROSITE" id="PS50113"/>
    </source>
</evidence>
<keyword evidence="6" id="KW-0547">Nucleotide-binding</keyword>
<keyword evidence="11 12" id="KW-0472">Membrane</keyword>
<feature type="domain" description="Histidine kinase" evidence="13">
    <location>
        <begin position="553"/>
        <end position="765"/>
    </location>
</feature>
<dbReference type="PANTHER" id="PTHR42878">
    <property type="entry name" value="TWO-COMPONENT HISTIDINE KINASE"/>
    <property type="match status" value="1"/>
</dbReference>
<accession>A0ABM8B383</accession>
<gene>
    <name evidence="16" type="ORF">SYK_25700</name>
</gene>
<dbReference type="CDD" id="cd00082">
    <property type="entry name" value="HisKA"/>
    <property type="match status" value="1"/>
</dbReference>
<dbReference type="SUPFAM" id="SSF55874">
    <property type="entry name" value="ATPase domain of HSP90 chaperone/DNA topoisomerase II/histidine kinase"/>
    <property type="match status" value="1"/>
</dbReference>
<comment type="subcellular location">
    <subcellularLocation>
        <location evidence="2">Membrane</location>
        <topology evidence="2">Multi-pass membrane protein</topology>
    </subcellularLocation>
</comment>
<evidence type="ECO:0000256" key="5">
    <source>
        <dbReference type="ARBA" id="ARBA00022692"/>
    </source>
</evidence>
<evidence type="ECO:0000259" key="14">
    <source>
        <dbReference type="PROSITE" id="PS50112"/>
    </source>
</evidence>
<dbReference type="Gene3D" id="3.30.450.20">
    <property type="entry name" value="PAS domain"/>
    <property type="match status" value="2"/>
</dbReference>
<evidence type="ECO:0000313" key="17">
    <source>
        <dbReference type="Proteomes" id="UP001317742"/>
    </source>
</evidence>
<evidence type="ECO:0000256" key="11">
    <source>
        <dbReference type="ARBA" id="ARBA00023136"/>
    </source>
</evidence>
<protein>
    <recommendedName>
        <fullName evidence="3">histidine kinase</fullName>
        <ecNumber evidence="3">2.7.13.3</ecNumber>
    </recommendedName>
</protein>
<dbReference type="RefSeq" id="WP_281760714.1">
    <property type="nucleotide sequence ID" value="NZ_AP026709.1"/>
</dbReference>
<name>A0ABM8B383_9BACT</name>
<reference evidence="16 17" key="1">
    <citation type="submission" date="2022-08" db="EMBL/GenBank/DDBJ databases">
        <title>Genome Sequence of the sulphate-reducing bacterium, Pseudodesulfovibrio sp. SYK.</title>
        <authorList>
            <person name="Kondo R."/>
            <person name="Kataoka T."/>
        </authorList>
    </citation>
    <scope>NUCLEOTIDE SEQUENCE [LARGE SCALE GENOMIC DNA]</scope>
    <source>
        <strain evidence="16 17">SYK</strain>
    </source>
</reference>
<dbReference type="InterPro" id="IPR013767">
    <property type="entry name" value="PAS_fold"/>
</dbReference>
<proteinExistence type="predicted"/>
<evidence type="ECO:0000256" key="7">
    <source>
        <dbReference type="ARBA" id="ARBA00022777"/>
    </source>
</evidence>
<keyword evidence="7" id="KW-0418">Kinase</keyword>
<dbReference type="Proteomes" id="UP001317742">
    <property type="component" value="Chromosome"/>
</dbReference>
<dbReference type="Pfam" id="PF02518">
    <property type="entry name" value="HATPase_c"/>
    <property type="match status" value="1"/>
</dbReference>
<dbReference type="InterPro" id="IPR036890">
    <property type="entry name" value="HATPase_C_sf"/>
</dbReference>
<dbReference type="Pfam" id="PF00512">
    <property type="entry name" value="HisKA"/>
    <property type="match status" value="1"/>
</dbReference>
<dbReference type="SMART" id="SM00387">
    <property type="entry name" value="HATPase_c"/>
    <property type="match status" value="1"/>
</dbReference>
<dbReference type="SMART" id="SM00388">
    <property type="entry name" value="HisKA"/>
    <property type="match status" value="1"/>
</dbReference>
<evidence type="ECO:0000256" key="9">
    <source>
        <dbReference type="ARBA" id="ARBA00022989"/>
    </source>
</evidence>
<keyword evidence="9 12" id="KW-1133">Transmembrane helix</keyword>
<dbReference type="NCBIfam" id="TIGR00229">
    <property type="entry name" value="sensory_box"/>
    <property type="match status" value="2"/>
</dbReference>
<dbReference type="SMART" id="SM00086">
    <property type="entry name" value="PAC"/>
    <property type="match status" value="2"/>
</dbReference>
<feature type="domain" description="PAC" evidence="15">
    <location>
        <begin position="365"/>
        <end position="417"/>
    </location>
</feature>
<dbReference type="PROSITE" id="PS50109">
    <property type="entry name" value="HIS_KIN"/>
    <property type="match status" value="1"/>
</dbReference>
<comment type="catalytic activity">
    <reaction evidence="1">
        <text>ATP + protein L-histidine = ADP + protein N-phospho-L-histidine.</text>
        <dbReference type="EC" id="2.7.13.3"/>
    </reaction>
</comment>
<dbReference type="InterPro" id="IPR050351">
    <property type="entry name" value="BphY/WalK/GraS-like"/>
</dbReference>
<evidence type="ECO:0000256" key="4">
    <source>
        <dbReference type="ARBA" id="ARBA00022679"/>
    </source>
</evidence>
<dbReference type="EC" id="2.7.13.3" evidence="3"/>
<dbReference type="SUPFAM" id="SSF47384">
    <property type="entry name" value="Homodimeric domain of signal transducing histidine kinase"/>
    <property type="match status" value="1"/>
</dbReference>
<sequence length="765" mass="84224">MLKRFIYLIPLLAGLAVAAVVAFGYVADRDNHTEKIRADVLHILNDVAARLEGALDAKQHLITALRSSIQANPDIQQELFQTLSKGLLVHVGSVRSVWLAKDNVVSHVYPATDTGHAMGRSLLKSGPVLARGLALRAQETGAVQMIVPGQDSKEVTEIMFFAPVSVTLPDGSCYYWGQVVICLDIQAFYSKVGFSDAYPGISLALRKPENLSSKEVVLAGVPMVFDMAPLVHNISVPMGTWDLAAVPQGGWTTSPYKVYILVGGIICILLVPVSFWAVLVMIMGRLADREKYRNLVQNAKSIILRIDMAGEIVFCNEYAEQFYGYKRGELIGKPLIGTLIPKKDMEGQSMKRYLGRLLKNPSAHPFNEIMNVRKNGEIVWVAWANDSVLTRDKTMVGLLCVGTDITDRKLMEEALRQREKQYRLLAENVTDVIWGLDADLRFTYISPSDEVVRGYKRYDVLGRFLDDFLTPSSRVRFKGALVLLEEQGENPAQPPSTTEALEFLCADGSTVWLECHLGILLNEEGDKLGVQGVGRDITDRKLAEALREDVERMARHDLKTPLGAVISLPGEVRRLGGLNADQDAMLETIEDAGETMLQLINRSLDLYKMERGTYVLAKSEVDLLRMVERIKAEAMPQIRSKGISVGIEVRSGQQADAFLATVDEELFRSMLSNLIINALQASPESGSISIVLEKNGILTLAICNQGEVAHHLRDTFFDKYSTANTPGGSGLGTYSARLIARTHGGDIIVETDIPGQTSVVVTLPV</sequence>
<dbReference type="InterPro" id="IPR005467">
    <property type="entry name" value="His_kinase_dom"/>
</dbReference>
<dbReference type="InterPro" id="IPR001610">
    <property type="entry name" value="PAC"/>
</dbReference>
<dbReference type="EMBL" id="AP026709">
    <property type="protein sequence ID" value="BDQ38210.1"/>
    <property type="molecule type" value="Genomic_DNA"/>
</dbReference>
<evidence type="ECO:0000256" key="12">
    <source>
        <dbReference type="SAM" id="Phobius"/>
    </source>
</evidence>
<dbReference type="InterPro" id="IPR036097">
    <property type="entry name" value="HisK_dim/P_sf"/>
</dbReference>
<feature type="domain" description="PAS" evidence="14">
    <location>
        <begin position="418"/>
        <end position="488"/>
    </location>
</feature>
<dbReference type="Gene3D" id="3.30.565.10">
    <property type="entry name" value="Histidine kinase-like ATPase, C-terminal domain"/>
    <property type="match status" value="1"/>
</dbReference>
<dbReference type="SMART" id="SM00091">
    <property type="entry name" value="PAS"/>
    <property type="match status" value="2"/>
</dbReference>
<evidence type="ECO:0000256" key="3">
    <source>
        <dbReference type="ARBA" id="ARBA00012438"/>
    </source>
</evidence>
<dbReference type="Gene3D" id="1.10.287.130">
    <property type="match status" value="1"/>
</dbReference>
<keyword evidence="10" id="KW-0902">Two-component regulatory system</keyword>
<keyword evidence="4" id="KW-0808">Transferase</keyword>
<dbReference type="PANTHER" id="PTHR42878:SF7">
    <property type="entry name" value="SENSOR HISTIDINE KINASE GLRK"/>
    <property type="match status" value="1"/>
</dbReference>
<evidence type="ECO:0000256" key="10">
    <source>
        <dbReference type="ARBA" id="ARBA00023012"/>
    </source>
</evidence>